<feature type="transmembrane region" description="Helical" evidence="1">
    <location>
        <begin position="21"/>
        <end position="45"/>
    </location>
</feature>
<gene>
    <name evidence="3" type="ordered locus">Desac_1937</name>
</gene>
<dbReference type="Pfam" id="PF07811">
    <property type="entry name" value="TadE"/>
    <property type="match status" value="1"/>
</dbReference>
<evidence type="ECO:0000259" key="2">
    <source>
        <dbReference type="Pfam" id="PF07811"/>
    </source>
</evidence>
<dbReference type="RefSeq" id="WP_013706880.1">
    <property type="nucleotide sequence ID" value="NC_015388.1"/>
</dbReference>
<proteinExistence type="predicted"/>
<dbReference type="OrthoDB" id="5461306at2"/>
<protein>
    <submittedName>
        <fullName evidence="3">TadE family protein</fullName>
    </submittedName>
</protein>
<dbReference type="Proteomes" id="UP000000483">
    <property type="component" value="Chromosome"/>
</dbReference>
<keyword evidence="4" id="KW-1185">Reference proteome</keyword>
<reference evidence="3 4" key="1">
    <citation type="journal article" date="2011" name="Stand. Genomic Sci.">
        <title>Complete genome sequence of the acetate-degrading sulfate reducer Desulfobacca acetoxidans type strain (ASRB2).</title>
        <authorList>
            <person name="Goker M."/>
            <person name="Teshima H."/>
            <person name="Lapidus A."/>
            <person name="Nolan M."/>
            <person name="Lucas S."/>
            <person name="Hammon N."/>
            <person name="Deshpande S."/>
            <person name="Cheng J.F."/>
            <person name="Tapia R."/>
            <person name="Han C."/>
            <person name="Goodwin L."/>
            <person name="Pitluck S."/>
            <person name="Huntemann M."/>
            <person name="Liolios K."/>
            <person name="Ivanova N."/>
            <person name="Pagani I."/>
            <person name="Mavromatis K."/>
            <person name="Ovchinikova G."/>
            <person name="Pati A."/>
            <person name="Chen A."/>
            <person name="Palaniappan K."/>
            <person name="Land M."/>
            <person name="Hauser L."/>
            <person name="Brambilla E.M."/>
            <person name="Rohde M."/>
            <person name="Spring S."/>
            <person name="Detter J.C."/>
            <person name="Woyke T."/>
            <person name="Bristow J."/>
            <person name="Eisen J.A."/>
            <person name="Markowitz V."/>
            <person name="Hugenholtz P."/>
            <person name="Kyrpides N.C."/>
            <person name="Klenk H.P."/>
        </authorList>
    </citation>
    <scope>NUCLEOTIDE SEQUENCE [LARGE SCALE GENOMIC DNA]</scope>
    <source>
        <strain evidence="4">ATCC 700848 / DSM 11109 / ASRB2</strain>
    </source>
</reference>
<dbReference type="KEGG" id="dao:Desac_1937"/>
<dbReference type="InterPro" id="IPR012495">
    <property type="entry name" value="TadE-like_dom"/>
</dbReference>
<keyword evidence="1" id="KW-0812">Transmembrane</keyword>
<accession>F2ND47</accession>
<name>F2ND47_DESAR</name>
<dbReference type="eggNOG" id="COG4961">
    <property type="taxonomic scope" value="Bacteria"/>
</dbReference>
<dbReference type="HOGENOM" id="CLU_122851_0_0_7"/>
<evidence type="ECO:0000313" key="3">
    <source>
        <dbReference type="EMBL" id="AEB09771.1"/>
    </source>
</evidence>
<evidence type="ECO:0000256" key="1">
    <source>
        <dbReference type="SAM" id="Phobius"/>
    </source>
</evidence>
<organism evidence="3 4">
    <name type="scientific">Desulfobacca acetoxidans (strain ATCC 700848 / DSM 11109 / ASRB2)</name>
    <dbReference type="NCBI Taxonomy" id="880072"/>
    <lineage>
        <taxon>Bacteria</taxon>
        <taxon>Pseudomonadati</taxon>
        <taxon>Thermodesulfobacteriota</taxon>
        <taxon>Desulfobaccia</taxon>
        <taxon>Desulfobaccales</taxon>
        <taxon>Desulfobaccaceae</taxon>
        <taxon>Desulfobacca</taxon>
    </lineage>
</organism>
<sequence length="147" mass="16068">MKKILFPADRFDRRQEGAVSVEFAIVLPVLLLLILGGMDLGHMLYIKHIITNASREGARFAAKYTGNNISPTSEDISNYVKSTSGLNYDSFNLDNLVVAGSYSGTSPNRIATITVQADKYWWILGSVPGFINPKQLTATTAMVLEGP</sequence>
<dbReference type="EMBL" id="CP002629">
    <property type="protein sequence ID" value="AEB09771.1"/>
    <property type="molecule type" value="Genomic_DNA"/>
</dbReference>
<keyword evidence="1" id="KW-0472">Membrane</keyword>
<keyword evidence="1" id="KW-1133">Transmembrane helix</keyword>
<evidence type="ECO:0000313" key="4">
    <source>
        <dbReference type="Proteomes" id="UP000000483"/>
    </source>
</evidence>
<dbReference type="AlphaFoldDB" id="F2ND47"/>
<feature type="domain" description="TadE-like" evidence="2">
    <location>
        <begin position="17"/>
        <end position="59"/>
    </location>
</feature>
<dbReference type="STRING" id="880072.Desac_1937"/>
<reference evidence="4" key="2">
    <citation type="submission" date="2011-03" db="EMBL/GenBank/DDBJ databases">
        <title>The complete genome of Desulfobacca acetoxidans DSM 11109.</title>
        <authorList>
            <consortium name="US DOE Joint Genome Institute (JGI-PGF)"/>
            <person name="Lucas S."/>
            <person name="Copeland A."/>
            <person name="Lapidus A."/>
            <person name="Bruce D."/>
            <person name="Goodwin L."/>
            <person name="Pitluck S."/>
            <person name="Peters L."/>
            <person name="Kyrpides N."/>
            <person name="Mavromatis K."/>
            <person name="Ivanova N."/>
            <person name="Ovchinnikova G."/>
            <person name="Teshima H."/>
            <person name="Detter J.C."/>
            <person name="Han C."/>
            <person name="Land M."/>
            <person name="Hauser L."/>
            <person name="Markowitz V."/>
            <person name="Cheng J.-F."/>
            <person name="Hugenholtz P."/>
            <person name="Woyke T."/>
            <person name="Wu D."/>
            <person name="Spring S."/>
            <person name="Schueler E."/>
            <person name="Brambilla E."/>
            <person name="Klenk H.-P."/>
            <person name="Eisen J.A."/>
        </authorList>
    </citation>
    <scope>NUCLEOTIDE SEQUENCE [LARGE SCALE GENOMIC DNA]</scope>
    <source>
        <strain evidence="4">ATCC 700848 / DSM 11109 / ASRB2</strain>
    </source>
</reference>